<proteinExistence type="predicted"/>
<gene>
    <name evidence="3" type="ORF">URODEC1_LOCUS59655</name>
</gene>
<organism evidence="3 4">
    <name type="scientific">Urochloa decumbens</name>
    <dbReference type="NCBI Taxonomy" id="240449"/>
    <lineage>
        <taxon>Eukaryota</taxon>
        <taxon>Viridiplantae</taxon>
        <taxon>Streptophyta</taxon>
        <taxon>Embryophyta</taxon>
        <taxon>Tracheophyta</taxon>
        <taxon>Spermatophyta</taxon>
        <taxon>Magnoliopsida</taxon>
        <taxon>Liliopsida</taxon>
        <taxon>Poales</taxon>
        <taxon>Poaceae</taxon>
        <taxon>PACMAD clade</taxon>
        <taxon>Panicoideae</taxon>
        <taxon>Panicodae</taxon>
        <taxon>Paniceae</taxon>
        <taxon>Melinidinae</taxon>
        <taxon>Urochloa</taxon>
    </lineage>
</organism>
<reference evidence="4" key="1">
    <citation type="submission" date="2024-06" db="EMBL/GenBank/DDBJ databases">
        <authorList>
            <person name="Ryan C."/>
        </authorList>
    </citation>
    <scope>NUCLEOTIDE SEQUENCE [LARGE SCALE GENOMIC DNA]</scope>
</reference>
<accession>A0ABC9AY53</accession>
<evidence type="ECO:0000313" key="3">
    <source>
        <dbReference type="EMBL" id="CAL4989294.1"/>
    </source>
</evidence>
<dbReference type="Proteomes" id="UP001497457">
    <property type="component" value="Chromosome 23rd"/>
</dbReference>
<name>A0ABC9AY53_9POAL</name>
<dbReference type="Pfam" id="PF07762">
    <property type="entry name" value="DUF1618"/>
    <property type="match status" value="1"/>
</dbReference>
<dbReference type="PANTHER" id="PTHR33074">
    <property type="entry name" value="EXPRESSED PROTEIN-RELATED"/>
    <property type="match status" value="1"/>
</dbReference>
<sequence>MKRLTRRLALLGRFNGNALISFRGPSSIGLRSIHLAPTTPAHPSSESSAPATDAAKDPRWVLLPCRDSRRDDDGSLVTNAKTMAEARTSMGQHLRISFELAAPPASSFLYYNYDCDGDGYPDPVNDVAADGDSVLLMVSRGHRDASSMATYDHFVYRAGGAAGRPPSLTLLPARNIPKHYEVDGTSQGLLLDPYSRALLEHDTGVLRRGEDDLVVAQLEVMSGDNGGQDVADICVLRLGMSQWEHKRSVPIIVHGEDDELIDKRPDMATAVGDRFLCWFCYSRGLIVWDMVGEERSPKLQYVPLPVLPYDPSYYTDDLPPLSYSQNVGAAGRNAVRFVNIEPRCCCGGFGRTSCARSRFAFTVTTWTLTLTIDGPMKWVKDAVLDCEELWALPGYEGLPRVHLECPIVSLDNPDIVCFKVNGYYENDKGSWKIWMIQVDTRNKALLSAVEYTDDAWKATFHIPAKL</sequence>
<feature type="domain" description="DUF1618" evidence="2">
    <location>
        <begin position="278"/>
        <end position="417"/>
    </location>
</feature>
<dbReference type="AlphaFoldDB" id="A0ABC9AY53"/>
<feature type="region of interest" description="Disordered" evidence="1">
    <location>
        <begin position="35"/>
        <end position="55"/>
    </location>
</feature>
<dbReference type="EMBL" id="OZ075133">
    <property type="protein sequence ID" value="CAL4989294.1"/>
    <property type="molecule type" value="Genomic_DNA"/>
</dbReference>
<protein>
    <recommendedName>
        <fullName evidence="2">DUF1618 domain-containing protein</fullName>
    </recommendedName>
</protein>
<keyword evidence="4" id="KW-1185">Reference proteome</keyword>
<evidence type="ECO:0000256" key="1">
    <source>
        <dbReference type="SAM" id="MobiDB-lite"/>
    </source>
</evidence>
<evidence type="ECO:0000313" key="4">
    <source>
        <dbReference type="Proteomes" id="UP001497457"/>
    </source>
</evidence>
<feature type="compositionally biased region" description="Low complexity" evidence="1">
    <location>
        <begin position="36"/>
        <end position="52"/>
    </location>
</feature>
<reference evidence="3 4" key="2">
    <citation type="submission" date="2024-10" db="EMBL/GenBank/DDBJ databases">
        <authorList>
            <person name="Ryan C."/>
        </authorList>
    </citation>
    <scope>NUCLEOTIDE SEQUENCE [LARGE SCALE GENOMIC DNA]</scope>
</reference>
<dbReference type="PANTHER" id="PTHR33074:SF76">
    <property type="entry name" value="OS11G0569701 PROTEIN"/>
    <property type="match status" value="1"/>
</dbReference>
<evidence type="ECO:0000259" key="2">
    <source>
        <dbReference type="Pfam" id="PF07762"/>
    </source>
</evidence>
<dbReference type="InterPro" id="IPR011676">
    <property type="entry name" value="DUF1618"/>
</dbReference>